<proteinExistence type="predicted"/>
<reference evidence="1" key="1">
    <citation type="journal article" date="2020" name="Nature">
        <title>Giant virus diversity and host interactions through global metagenomics.</title>
        <authorList>
            <person name="Schulz F."/>
            <person name="Roux S."/>
            <person name="Paez-Espino D."/>
            <person name="Jungbluth S."/>
            <person name="Walsh D.A."/>
            <person name="Denef V.J."/>
            <person name="McMahon K.D."/>
            <person name="Konstantinidis K.T."/>
            <person name="Eloe-Fadrosh E.A."/>
            <person name="Kyrpides N.C."/>
            <person name="Woyke T."/>
        </authorList>
    </citation>
    <scope>NUCLEOTIDE SEQUENCE</scope>
    <source>
        <strain evidence="1">GVMAG-M-3300023184-120</strain>
    </source>
</reference>
<dbReference type="EMBL" id="MN739967">
    <property type="protein sequence ID" value="QHT80311.1"/>
    <property type="molecule type" value="Genomic_DNA"/>
</dbReference>
<organism evidence="1">
    <name type="scientific">viral metagenome</name>
    <dbReference type="NCBI Taxonomy" id="1070528"/>
    <lineage>
        <taxon>unclassified sequences</taxon>
        <taxon>metagenomes</taxon>
        <taxon>organismal metagenomes</taxon>
    </lineage>
</organism>
<evidence type="ECO:0000313" key="1">
    <source>
        <dbReference type="EMBL" id="QHT80311.1"/>
    </source>
</evidence>
<accession>A0A6C0HI45</accession>
<name>A0A6C0HI45_9ZZZZ</name>
<sequence length="382" mass="44763">MFLTPSNRENILKRFPSSIKLAYETQASSVLSSDYDIGMAVPYGQKAYIWFTFFENQQVCCVCELTRNQVIGERVYFASCPFPKDFALGTIVSGVFVEKTCTEPVVTTDPAPSKVFLIDDIYAFKGYQINANFQPSCLGLKIKHMADFCSEMDRMCETNPTSIHFCIPMMWKFDSTVHRQDQLQVQIENIPYDIKYLQYLSSRKVLPLMNVIIHKKPVWNPHIISDQENMHTHSIWTSEHSSPPMPTWRLCFHRQIYFQPCYFWVEADLAFDVYHLYAKTSKPFHNKILYQYAFVPDMATSKMLNGIFRHIKEDFNLDAIEESDSEEDFENVRESRFVNLHKTVLMECVFDKKFKKWIPTKVADKKVNEQKVVPYLDQLIVR</sequence>
<dbReference type="AlphaFoldDB" id="A0A6C0HI45"/>
<protein>
    <submittedName>
        <fullName evidence="1">Uncharacterized protein</fullName>
    </submittedName>
</protein>